<proteinExistence type="predicted"/>
<organism evidence="2 3">
    <name type="scientific">Variovorax boronicumulans</name>
    <dbReference type="NCBI Taxonomy" id="436515"/>
    <lineage>
        <taxon>Bacteria</taxon>
        <taxon>Pseudomonadati</taxon>
        <taxon>Pseudomonadota</taxon>
        <taxon>Betaproteobacteria</taxon>
        <taxon>Burkholderiales</taxon>
        <taxon>Comamonadaceae</taxon>
        <taxon>Variovorax</taxon>
    </lineage>
</organism>
<dbReference type="Proteomes" id="UP000217154">
    <property type="component" value="Chromosome"/>
</dbReference>
<name>A0A250DNF5_9BURK</name>
<reference evidence="2 3" key="1">
    <citation type="submission" date="2017-09" db="EMBL/GenBank/DDBJ databases">
        <title>The diverse metabolic capabilities of V. boronicumulans make it an excellent choice for continued studies on novel biodegradation.</title>
        <authorList>
            <person name="Sun S."/>
        </authorList>
    </citation>
    <scope>NUCLEOTIDE SEQUENCE [LARGE SCALE GENOMIC DNA]</scope>
    <source>
        <strain evidence="2 3">J1</strain>
    </source>
</reference>
<keyword evidence="1" id="KW-1133">Transmembrane helix</keyword>
<sequence>MLYEGHPMKTAGRLALGVLAWAASIPLTGFLGIWLYQSVLFPPEIAIFFVRLFAGVLILAAALIYWRCVPSAPDWGRRMIYLVGFALLLTGVGYLAAYAGIALVVLLLWS</sequence>
<keyword evidence="1" id="KW-0472">Membrane</keyword>
<evidence type="ECO:0008006" key="4">
    <source>
        <dbReference type="Google" id="ProtNLM"/>
    </source>
</evidence>
<evidence type="ECO:0000313" key="3">
    <source>
        <dbReference type="Proteomes" id="UP000217154"/>
    </source>
</evidence>
<dbReference type="EMBL" id="CP023284">
    <property type="protein sequence ID" value="ATA55907.1"/>
    <property type="molecule type" value="Genomic_DNA"/>
</dbReference>
<feature type="transmembrane region" description="Helical" evidence="1">
    <location>
        <begin position="12"/>
        <end position="36"/>
    </location>
</feature>
<evidence type="ECO:0000313" key="2">
    <source>
        <dbReference type="EMBL" id="ATA55907.1"/>
    </source>
</evidence>
<protein>
    <recommendedName>
        <fullName evidence="4">EamA domain-containing protein</fullName>
    </recommendedName>
</protein>
<evidence type="ECO:0000256" key="1">
    <source>
        <dbReference type="SAM" id="Phobius"/>
    </source>
</evidence>
<dbReference type="KEGG" id="vbo:CKY39_23715"/>
<keyword evidence="1" id="KW-0812">Transmembrane</keyword>
<feature type="transmembrane region" description="Helical" evidence="1">
    <location>
        <begin position="80"/>
        <end position="109"/>
    </location>
</feature>
<accession>A0A250DNF5</accession>
<gene>
    <name evidence="2" type="ORF">CKY39_23715</name>
</gene>
<feature type="transmembrane region" description="Helical" evidence="1">
    <location>
        <begin position="48"/>
        <end position="68"/>
    </location>
</feature>
<dbReference type="AlphaFoldDB" id="A0A250DNF5"/>